<feature type="coiled-coil region" evidence="1">
    <location>
        <begin position="224"/>
        <end position="251"/>
    </location>
</feature>
<reference evidence="3" key="1">
    <citation type="submission" date="2021-01" db="EMBL/GenBank/DDBJ databases">
        <authorList>
            <consortium name="Genoscope - CEA"/>
            <person name="William W."/>
        </authorList>
    </citation>
    <scope>NUCLEOTIDE SEQUENCE</scope>
</reference>
<evidence type="ECO:0000256" key="2">
    <source>
        <dbReference type="SAM" id="MobiDB-lite"/>
    </source>
</evidence>
<sequence length="298" mass="35485">MIKFDEVQKRALICRGCAGRTLGYDKYCCNENKFINILKQHYIDGTNIAQLREMLDLTQGCENFCEVHGYLYEFVLTKINQNNDKQLIYEDQILCCKKCIKEEKNLKDYDIQLLNDEYFTYQQEDQNIEDQQKQASYEREFQKQKQGLEDQNNQDQQKQASYKREFLIRKQFVEVAMNDAFKNMRIALKEPSKLEIKIGEAEERKAEIKRMNLQQGQQQVYNQNQEDKEKVENLKLLKNAIEQRIRAISNLGDGYHDYLHDEFLEGESVRQKIIGDDSQTKGYSINECYKMFDNIQYI</sequence>
<organism evidence="3 4">
    <name type="scientific">Paramecium primaurelia</name>
    <dbReference type="NCBI Taxonomy" id="5886"/>
    <lineage>
        <taxon>Eukaryota</taxon>
        <taxon>Sar</taxon>
        <taxon>Alveolata</taxon>
        <taxon>Ciliophora</taxon>
        <taxon>Intramacronucleata</taxon>
        <taxon>Oligohymenophorea</taxon>
        <taxon>Peniculida</taxon>
        <taxon>Parameciidae</taxon>
        <taxon>Paramecium</taxon>
    </lineage>
</organism>
<keyword evidence="1" id="KW-0175">Coiled coil</keyword>
<evidence type="ECO:0000313" key="4">
    <source>
        <dbReference type="Proteomes" id="UP000688137"/>
    </source>
</evidence>
<comment type="caution">
    <text evidence="3">The sequence shown here is derived from an EMBL/GenBank/DDBJ whole genome shotgun (WGS) entry which is preliminary data.</text>
</comment>
<proteinExistence type="predicted"/>
<keyword evidence="4" id="KW-1185">Reference proteome</keyword>
<dbReference type="AlphaFoldDB" id="A0A8S1KB41"/>
<evidence type="ECO:0000256" key="1">
    <source>
        <dbReference type="SAM" id="Coils"/>
    </source>
</evidence>
<feature type="compositionally biased region" description="Basic and acidic residues" evidence="2">
    <location>
        <begin position="130"/>
        <end position="148"/>
    </location>
</feature>
<dbReference type="Proteomes" id="UP000688137">
    <property type="component" value="Unassembled WGS sequence"/>
</dbReference>
<name>A0A8S1KB41_PARPR</name>
<protein>
    <submittedName>
        <fullName evidence="3">Uncharacterized protein</fullName>
    </submittedName>
</protein>
<accession>A0A8S1KB41</accession>
<gene>
    <name evidence="3" type="ORF">PPRIM_AZ9-3.1.T0140344</name>
</gene>
<dbReference type="OMA" id="LICRGCA"/>
<evidence type="ECO:0000313" key="3">
    <source>
        <dbReference type="EMBL" id="CAD8050146.1"/>
    </source>
</evidence>
<dbReference type="EMBL" id="CAJJDM010000011">
    <property type="protein sequence ID" value="CAD8050146.1"/>
    <property type="molecule type" value="Genomic_DNA"/>
</dbReference>
<feature type="region of interest" description="Disordered" evidence="2">
    <location>
        <begin position="129"/>
        <end position="157"/>
    </location>
</feature>